<protein>
    <submittedName>
        <fullName evidence="2">Uncharacterized protein</fullName>
    </submittedName>
</protein>
<dbReference type="AlphaFoldDB" id="A0AAV9ZAN0"/>
<feature type="region of interest" description="Disordered" evidence="1">
    <location>
        <begin position="86"/>
        <end position="133"/>
    </location>
</feature>
<evidence type="ECO:0000313" key="2">
    <source>
        <dbReference type="EMBL" id="KAK6977236.1"/>
    </source>
</evidence>
<gene>
    <name evidence="2" type="ORF">R3P38DRAFT_3237613</name>
</gene>
<reference evidence="2 3" key="1">
    <citation type="journal article" date="2024" name="J Genomics">
        <title>Draft genome sequencing and assembly of Favolaschia claudopus CIRM-BRFM 2984 isolated from oak limbs.</title>
        <authorList>
            <person name="Navarro D."/>
            <person name="Drula E."/>
            <person name="Chaduli D."/>
            <person name="Cazenave R."/>
            <person name="Ahrendt S."/>
            <person name="Wang J."/>
            <person name="Lipzen A."/>
            <person name="Daum C."/>
            <person name="Barry K."/>
            <person name="Grigoriev I.V."/>
            <person name="Favel A."/>
            <person name="Rosso M.N."/>
            <person name="Martin F."/>
        </authorList>
    </citation>
    <scope>NUCLEOTIDE SEQUENCE [LARGE SCALE GENOMIC DNA]</scope>
    <source>
        <strain evidence="2 3">CIRM-BRFM 2984</strain>
    </source>
</reference>
<comment type="caution">
    <text evidence="2">The sequence shown here is derived from an EMBL/GenBank/DDBJ whole genome shotgun (WGS) entry which is preliminary data.</text>
</comment>
<name>A0AAV9ZAN0_9AGAR</name>
<accession>A0AAV9ZAN0</accession>
<sequence length="192" mass="21644">MPGRAVVTMLRALLDYPVHIVLCVPGELIRSAFVTMRKSSSSTSYNKRDFSLVHLPRVIPTKRELATPLSFPERWCPRHTHTTPFSRDLPTLLTRQLPPAPRSTPLPQTPAHLSPANSTAAGSPHRLRRAHQRRSHDIPAAFELNLPRLCPNAASPPLLPFLTVNLVLDALYTHCKPQHPRSRRIRTSTVRY</sequence>
<feature type="compositionally biased region" description="Pro residues" evidence="1">
    <location>
        <begin position="98"/>
        <end position="108"/>
    </location>
</feature>
<evidence type="ECO:0000313" key="3">
    <source>
        <dbReference type="Proteomes" id="UP001362999"/>
    </source>
</evidence>
<keyword evidence="3" id="KW-1185">Reference proteome</keyword>
<dbReference type="Proteomes" id="UP001362999">
    <property type="component" value="Unassembled WGS sequence"/>
</dbReference>
<organism evidence="2 3">
    <name type="scientific">Favolaschia claudopus</name>
    <dbReference type="NCBI Taxonomy" id="2862362"/>
    <lineage>
        <taxon>Eukaryota</taxon>
        <taxon>Fungi</taxon>
        <taxon>Dikarya</taxon>
        <taxon>Basidiomycota</taxon>
        <taxon>Agaricomycotina</taxon>
        <taxon>Agaricomycetes</taxon>
        <taxon>Agaricomycetidae</taxon>
        <taxon>Agaricales</taxon>
        <taxon>Marasmiineae</taxon>
        <taxon>Mycenaceae</taxon>
        <taxon>Favolaschia</taxon>
    </lineage>
</organism>
<proteinExistence type="predicted"/>
<evidence type="ECO:0000256" key="1">
    <source>
        <dbReference type="SAM" id="MobiDB-lite"/>
    </source>
</evidence>
<dbReference type="EMBL" id="JAWWNJ010000171">
    <property type="protein sequence ID" value="KAK6977236.1"/>
    <property type="molecule type" value="Genomic_DNA"/>
</dbReference>